<feature type="transmembrane region" description="Helical" evidence="6">
    <location>
        <begin position="392"/>
        <end position="414"/>
    </location>
</feature>
<dbReference type="GO" id="GO:0000287">
    <property type="term" value="F:magnesium ion binding"/>
    <property type="evidence" value="ECO:0007669"/>
    <property type="project" value="TreeGrafter"/>
</dbReference>
<dbReference type="InterPro" id="IPR045863">
    <property type="entry name" value="CorA_TM1_TM2"/>
</dbReference>
<keyword evidence="2 6" id="KW-0812">Transmembrane</keyword>
<dbReference type="GO" id="GO:0015095">
    <property type="term" value="F:magnesium ion transmembrane transporter activity"/>
    <property type="evidence" value="ECO:0007669"/>
    <property type="project" value="TreeGrafter"/>
</dbReference>
<comment type="subcellular location">
    <subcellularLocation>
        <location evidence="1">Cell membrane</location>
        <topology evidence="1">Multi-pass membrane protein</topology>
    </subcellularLocation>
</comment>
<gene>
    <name evidence="7" type="ORF">BSAL_62635</name>
</gene>
<evidence type="ECO:0000256" key="3">
    <source>
        <dbReference type="ARBA" id="ARBA00022989"/>
    </source>
</evidence>
<name>A0A0S4IRE2_BODSA</name>
<feature type="region of interest" description="Disordered" evidence="5">
    <location>
        <begin position="87"/>
        <end position="106"/>
    </location>
</feature>
<dbReference type="SUPFAM" id="SSF144083">
    <property type="entry name" value="Magnesium transport protein CorA, transmembrane region"/>
    <property type="match status" value="1"/>
</dbReference>
<feature type="compositionally biased region" description="Basic residues" evidence="5">
    <location>
        <begin position="525"/>
        <end position="534"/>
    </location>
</feature>
<feature type="compositionally biased region" description="Polar residues" evidence="5">
    <location>
        <begin position="465"/>
        <end position="474"/>
    </location>
</feature>
<accession>A0A0S4IRE2</accession>
<feature type="region of interest" description="Disordered" evidence="5">
    <location>
        <begin position="426"/>
        <end position="450"/>
    </location>
</feature>
<dbReference type="GO" id="GO:0015087">
    <property type="term" value="F:cobalt ion transmembrane transporter activity"/>
    <property type="evidence" value="ECO:0007669"/>
    <property type="project" value="TreeGrafter"/>
</dbReference>
<sequence>SPYDEEYIESFNRQCLRVRQLTKLTTPEFQELGIRIGHRVELVNLAEEFVMKMSKRAALVERKRRRQALLMRPDGQHDELEGSICQSTPRNALSRQNTGLPSSGSLSIQAMRNSEGVEWISITGWCPTLEKFLYETSDVLTCYGFPVSAFHRFFFDNKPMPFVEFGSSFSEGPLVGLLLRVPDITNTNGSSVTVITNRLVILISTDENLIISFQRMVLDTGEQPFMQEWEEKRHDHCDVGNVLERMMRKQLRLYEIAVGSLRDTMDQALSLTDEVVTVQQLTLVMKKASVFKRCATASRIALEELLQRPVYDLIAQDVRTVCDRYRTVESLCEELETNALSSIDLNIALAEFRSSTNLKIFTYITIVAQPVCVATGWYGMNFTVMPELEDPNAYYIFAGVVWFCAFAFLGLFLIREHRLLRLRAGSKAKGGDDDDEAGPGGEGPGPLKKISSVADSVMHTLANALANNTGSATRESMPKRESGTGSRPLVAEAVRPEDVELESEDSGSGPVTPKQHTGLSARALKEHKKSSPRLRTRDGSPPGVKSRDVPTWLEGVSEEQQQP</sequence>
<proteinExistence type="predicted"/>
<dbReference type="Gene3D" id="1.20.58.340">
    <property type="entry name" value="Magnesium transport protein CorA, transmembrane region"/>
    <property type="match status" value="1"/>
</dbReference>
<evidence type="ECO:0000313" key="7">
    <source>
        <dbReference type="EMBL" id="CUF45641.1"/>
    </source>
</evidence>
<keyword evidence="3 6" id="KW-1133">Transmembrane helix</keyword>
<dbReference type="EMBL" id="CYKH01000330">
    <property type="protein sequence ID" value="CUF45641.1"/>
    <property type="molecule type" value="Genomic_DNA"/>
</dbReference>
<dbReference type="Pfam" id="PF01544">
    <property type="entry name" value="CorA"/>
    <property type="match status" value="1"/>
</dbReference>
<dbReference type="AlphaFoldDB" id="A0A0S4IRE2"/>
<dbReference type="Proteomes" id="UP000051952">
    <property type="component" value="Unassembled WGS sequence"/>
</dbReference>
<dbReference type="VEuPathDB" id="TriTrypDB:BSAL_62635"/>
<dbReference type="PANTHER" id="PTHR46494">
    <property type="entry name" value="CORA FAMILY METAL ION TRANSPORTER (EUROFUNG)"/>
    <property type="match status" value="1"/>
</dbReference>
<feature type="region of interest" description="Disordered" evidence="5">
    <location>
        <begin position="465"/>
        <end position="563"/>
    </location>
</feature>
<evidence type="ECO:0000256" key="6">
    <source>
        <dbReference type="SAM" id="Phobius"/>
    </source>
</evidence>
<dbReference type="PANTHER" id="PTHR46494:SF1">
    <property type="entry name" value="CORA FAMILY METAL ION TRANSPORTER (EUROFUNG)"/>
    <property type="match status" value="1"/>
</dbReference>
<organism evidence="7 8">
    <name type="scientific">Bodo saltans</name>
    <name type="common">Flagellated protozoan</name>
    <dbReference type="NCBI Taxonomy" id="75058"/>
    <lineage>
        <taxon>Eukaryota</taxon>
        <taxon>Discoba</taxon>
        <taxon>Euglenozoa</taxon>
        <taxon>Kinetoplastea</taxon>
        <taxon>Metakinetoplastina</taxon>
        <taxon>Eubodonida</taxon>
        <taxon>Bodonidae</taxon>
        <taxon>Bodo</taxon>
    </lineage>
</organism>
<feature type="transmembrane region" description="Helical" evidence="6">
    <location>
        <begin position="360"/>
        <end position="380"/>
    </location>
</feature>
<evidence type="ECO:0000256" key="1">
    <source>
        <dbReference type="ARBA" id="ARBA00004651"/>
    </source>
</evidence>
<evidence type="ECO:0000256" key="5">
    <source>
        <dbReference type="SAM" id="MobiDB-lite"/>
    </source>
</evidence>
<keyword evidence="8" id="KW-1185">Reference proteome</keyword>
<dbReference type="InterPro" id="IPR002523">
    <property type="entry name" value="MgTranspt_CorA/ZnTranspt_ZntB"/>
</dbReference>
<evidence type="ECO:0000256" key="4">
    <source>
        <dbReference type="ARBA" id="ARBA00023136"/>
    </source>
</evidence>
<evidence type="ECO:0000256" key="2">
    <source>
        <dbReference type="ARBA" id="ARBA00022692"/>
    </source>
</evidence>
<feature type="non-terminal residue" evidence="7">
    <location>
        <position position="1"/>
    </location>
</feature>
<keyword evidence="4 6" id="KW-0472">Membrane</keyword>
<evidence type="ECO:0000313" key="8">
    <source>
        <dbReference type="Proteomes" id="UP000051952"/>
    </source>
</evidence>
<protein>
    <submittedName>
        <fullName evidence="7">Metal ion transporter (CorA), putative</fullName>
    </submittedName>
</protein>
<dbReference type="GO" id="GO:0005886">
    <property type="term" value="C:plasma membrane"/>
    <property type="evidence" value="ECO:0007669"/>
    <property type="project" value="UniProtKB-SubCell"/>
</dbReference>
<reference evidence="8" key="1">
    <citation type="submission" date="2015-09" db="EMBL/GenBank/DDBJ databases">
        <authorList>
            <consortium name="Pathogen Informatics"/>
        </authorList>
    </citation>
    <scope>NUCLEOTIDE SEQUENCE [LARGE SCALE GENOMIC DNA]</scope>
    <source>
        <strain evidence="8">Lake Konstanz</strain>
    </source>
</reference>
<dbReference type="GO" id="GO:0050897">
    <property type="term" value="F:cobalt ion binding"/>
    <property type="evidence" value="ECO:0007669"/>
    <property type="project" value="TreeGrafter"/>
</dbReference>